<dbReference type="EnsemblPlants" id="Solyc01g014535.1.1">
    <property type="protein sequence ID" value="Solyc01g014535.1.1"/>
    <property type="gene ID" value="Solyc01g014535.1"/>
</dbReference>
<dbReference type="AlphaFoldDB" id="A0A3Q7EB12"/>
<reference evidence="2" key="2">
    <citation type="submission" date="2019-01" db="UniProtKB">
        <authorList>
            <consortium name="EnsemblPlants"/>
        </authorList>
    </citation>
    <scope>IDENTIFICATION</scope>
    <source>
        <strain evidence="2">cv. Heinz 1706</strain>
    </source>
</reference>
<name>A0A3Q7EB12_SOLLC</name>
<feature type="compositionally biased region" description="Basic and acidic residues" evidence="1">
    <location>
        <begin position="79"/>
        <end position="89"/>
    </location>
</feature>
<evidence type="ECO:0000313" key="3">
    <source>
        <dbReference type="Proteomes" id="UP000004994"/>
    </source>
</evidence>
<organism evidence="2">
    <name type="scientific">Solanum lycopersicum</name>
    <name type="common">Tomato</name>
    <name type="synonym">Lycopersicon esculentum</name>
    <dbReference type="NCBI Taxonomy" id="4081"/>
    <lineage>
        <taxon>Eukaryota</taxon>
        <taxon>Viridiplantae</taxon>
        <taxon>Streptophyta</taxon>
        <taxon>Embryophyta</taxon>
        <taxon>Tracheophyta</taxon>
        <taxon>Spermatophyta</taxon>
        <taxon>Magnoliopsida</taxon>
        <taxon>eudicotyledons</taxon>
        <taxon>Gunneridae</taxon>
        <taxon>Pentapetalae</taxon>
        <taxon>asterids</taxon>
        <taxon>lamiids</taxon>
        <taxon>Solanales</taxon>
        <taxon>Solanaceae</taxon>
        <taxon>Solanoideae</taxon>
        <taxon>Solaneae</taxon>
        <taxon>Solanum</taxon>
        <taxon>Solanum subgen. Lycopersicon</taxon>
    </lineage>
</organism>
<reference evidence="2" key="1">
    <citation type="journal article" date="2012" name="Nature">
        <title>The tomato genome sequence provides insights into fleshy fruit evolution.</title>
        <authorList>
            <consortium name="Tomato Genome Consortium"/>
        </authorList>
    </citation>
    <scope>NUCLEOTIDE SEQUENCE [LARGE SCALE GENOMIC DNA]</scope>
    <source>
        <strain evidence="2">cv. Heinz 1706</strain>
    </source>
</reference>
<evidence type="ECO:0000256" key="1">
    <source>
        <dbReference type="SAM" id="MobiDB-lite"/>
    </source>
</evidence>
<feature type="compositionally biased region" description="Basic residues" evidence="1">
    <location>
        <begin position="90"/>
        <end position="101"/>
    </location>
</feature>
<dbReference type="OMA" id="MMGNDAT"/>
<feature type="region of interest" description="Disordered" evidence="1">
    <location>
        <begin position="79"/>
        <end position="101"/>
    </location>
</feature>
<dbReference type="InParanoid" id="A0A3Q7EB12"/>
<protein>
    <submittedName>
        <fullName evidence="2">Uncharacterized protein</fullName>
    </submittedName>
</protein>
<sequence>MASRDELNENEVLKKSSKVARGKKANLMGFSCVVRIYITYNDVTDSSSDERKIIKERSPKNKKGFTKVISKNVSFKEKKDTKLHQENVKKYRGVRQRKWRR</sequence>
<dbReference type="Proteomes" id="UP000004994">
    <property type="component" value="Chromosome 1"/>
</dbReference>
<dbReference type="Gramene" id="Solyc01g014535.1.1">
    <property type="protein sequence ID" value="Solyc01g014535.1.1"/>
    <property type="gene ID" value="Solyc01g014535.1"/>
</dbReference>
<evidence type="ECO:0000313" key="2">
    <source>
        <dbReference type="EnsemblPlants" id="Solyc01g014535.1.1"/>
    </source>
</evidence>
<keyword evidence="3" id="KW-1185">Reference proteome</keyword>
<accession>A0A3Q7EB12</accession>
<proteinExistence type="predicted"/>